<accession>A0AAD8LR37</accession>
<feature type="compositionally biased region" description="Low complexity" evidence="2">
    <location>
        <begin position="71"/>
        <end position="87"/>
    </location>
</feature>
<dbReference type="InterPro" id="IPR025739">
    <property type="entry name" value="FAM110_N"/>
</dbReference>
<protein>
    <submittedName>
        <fullName evidence="5">Protein FAM110C-like</fullName>
    </submittedName>
</protein>
<feature type="region of interest" description="Disordered" evidence="2">
    <location>
        <begin position="63"/>
        <end position="87"/>
    </location>
</feature>
<feature type="domain" description="Centrosome-associated FAM110 N-terminal" evidence="4">
    <location>
        <begin position="14"/>
        <end position="70"/>
    </location>
</feature>
<dbReference type="PANTHER" id="PTHR14758">
    <property type="entry name" value="AGAP005440-PA"/>
    <property type="match status" value="1"/>
</dbReference>
<dbReference type="PANTHER" id="PTHR14758:SF5">
    <property type="entry name" value="PROTEIN FAM110C"/>
    <property type="match status" value="1"/>
</dbReference>
<feature type="domain" description="Centrosome-associated FAM110 C-terminal" evidence="3">
    <location>
        <begin position="228"/>
        <end position="337"/>
    </location>
</feature>
<keyword evidence="6" id="KW-1185">Reference proteome</keyword>
<dbReference type="Pfam" id="PF14161">
    <property type="entry name" value="FAM110_N"/>
    <property type="match status" value="1"/>
</dbReference>
<dbReference type="Proteomes" id="UP001230051">
    <property type="component" value="Unassembled WGS sequence"/>
</dbReference>
<evidence type="ECO:0000259" key="3">
    <source>
        <dbReference type="Pfam" id="PF14160"/>
    </source>
</evidence>
<evidence type="ECO:0000313" key="6">
    <source>
        <dbReference type="Proteomes" id="UP001230051"/>
    </source>
</evidence>
<dbReference type="EMBL" id="JAGXEW010000005">
    <property type="protein sequence ID" value="KAK1171479.1"/>
    <property type="molecule type" value="Genomic_DNA"/>
</dbReference>
<sequence length="348" mass="38948">MPTELSRCVKMEDISSTLPTRLLNKGPDYLRKQMELEGETRGKLSAVERLAADKAKYVKSQQVINSKQERTTTLSSTSESDSNGSCSIQSARRCINNNNTEHVHLHSGHNASETPPASSPIVRRSSSKKQRPDSLVMYRQKCDRNVKGSSNYNSKGSLVRRLFQISLKDKYVNSPQLQSVQKHTENKFTGPEDKSQLECETNTRINTTCVDNHKPVSAIARVKDTSRKGLFRSHSDISSRYSKSFADFECFFKYCGLDTDVIETLGKENFSAVSDSVSLKTRSVSVAASEDGFSRHSGDSDGLLEEELNEKRDPTTGSSVIERNARIIKWLYSCKNAKESGKVLRELE</sequence>
<gene>
    <name evidence="5" type="primary">FAM110C</name>
    <name evidence="5" type="ORF">AOXY_G6314</name>
</gene>
<proteinExistence type="inferred from homology"/>
<feature type="region of interest" description="Disordered" evidence="2">
    <location>
        <begin position="102"/>
        <end position="136"/>
    </location>
</feature>
<dbReference type="Pfam" id="PF14160">
    <property type="entry name" value="FAM110_C"/>
    <property type="match status" value="1"/>
</dbReference>
<evidence type="ECO:0000256" key="1">
    <source>
        <dbReference type="ARBA" id="ARBA00010576"/>
    </source>
</evidence>
<evidence type="ECO:0000313" key="5">
    <source>
        <dbReference type="EMBL" id="KAK1171479.1"/>
    </source>
</evidence>
<comment type="caution">
    <text evidence="5">The sequence shown here is derived from an EMBL/GenBank/DDBJ whole genome shotgun (WGS) entry which is preliminary data.</text>
</comment>
<evidence type="ECO:0000259" key="4">
    <source>
        <dbReference type="Pfam" id="PF14161"/>
    </source>
</evidence>
<dbReference type="AlphaFoldDB" id="A0AAD8LR37"/>
<reference evidence="5" key="1">
    <citation type="submission" date="2022-02" db="EMBL/GenBank/DDBJ databases">
        <title>Atlantic sturgeon de novo genome assembly.</title>
        <authorList>
            <person name="Stock M."/>
            <person name="Klopp C."/>
            <person name="Guiguen Y."/>
            <person name="Cabau C."/>
            <person name="Parinello H."/>
            <person name="Santidrian Yebra-Pimentel E."/>
            <person name="Kuhl H."/>
            <person name="Dirks R.P."/>
            <person name="Guessner J."/>
            <person name="Wuertz S."/>
            <person name="Du K."/>
            <person name="Schartl M."/>
        </authorList>
    </citation>
    <scope>NUCLEOTIDE SEQUENCE</scope>
    <source>
        <strain evidence="5">STURGEONOMICS-FGT-2020</strain>
        <tissue evidence="5">Whole blood</tissue>
    </source>
</reference>
<dbReference type="InterPro" id="IPR025740">
    <property type="entry name" value="FAM110"/>
</dbReference>
<organism evidence="5 6">
    <name type="scientific">Acipenser oxyrinchus oxyrinchus</name>
    <dbReference type="NCBI Taxonomy" id="40147"/>
    <lineage>
        <taxon>Eukaryota</taxon>
        <taxon>Metazoa</taxon>
        <taxon>Chordata</taxon>
        <taxon>Craniata</taxon>
        <taxon>Vertebrata</taxon>
        <taxon>Euteleostomi</taxon>
        <taxon>Actinopterygii</taxon>
        <taxon>Chondrostei</taxon>
        <taxon>Acipenseriformes</taxon>
        <taxon>Acipenseridae</taxon>
        <taxon>Acipenser</taxon>
    </lineage>
</organism>
<evidence type="ECO:0000256" key="2">
    <source>
        <dbReference type="SAM" id="MobiDB-lite"/>
    </source>
</evidence>
<comment type="similarity">
    <text evidence="1">Belongs to the FAM110 family.</text>
</comment>
<dbReference type="InterPro" id="IPR025741">
    <property type="entry name" value="FAM110_C"/>
</dbReference>
<name>A0AAD8LR37_ACIOX</name>